<dbReference type="Proteomes" id="UP000288716">
    <property type="component" value="Unassembled WGS sequence"/>
</dbReference>
<feature type="repeat" description="ANK" evidence="9">
    <location>
        <begin position="49"/>
        <end position="81"/>
    </location>
</feature>
<dbReference type="InterPro" id="IPR036770">
    <property type="entry name" value="Ankyrin_rpt-contain_sf"/>
</dbReference>
<reference evidence="12 13" key="1">
    <citation type="journal article" date="2018" name="Gigascience">
        <title>Genomes of trombidid mites reveal novel predicted allergens and laterally-transferred genes associated with secondary metabolism.</title>
        <authorList>
            <person name="Dong X."/>
            <person name="Chaisiri K."/>
            <person name="Xia D."/>
            <person name="Armstrong S.D."/>
            <person name="Fang Y."/>
            <person name="Donnelly M.J."/>
            <person name="Kadowaki T."/>
            <person name="McGarry J.W."/>
            <person name="Darby A.C."/>
            <person name="Makepeace B.L."/>
        </authorList>
    </citation>
    <scope>NUCLEOTIDE SEQUENCE [LARGE SCALE GENOMIC DNA]</scope>
    <source>
        <strain evidence="12">UoL-UT</strain>
    </source>
</reference>
<dbReference type="PROSITE" id="PS50297">
    <property type="entry name" value="ANK_REP_REGION"/>
    <property type="match status" value="1"/>
</dbReference>
<dbReference type="SUPFAM" id="SSF48403">
    <property type="entry name" value="Ankyrin repeat"/>
    <property type="match status" value="1"/>
</dbReference>
<feature type="compositionally biased region" description="Polar residues" evidence="10">
    <location>
        <begin position="552"/>
        <end position="566"/>
    </location>
</feature>
<evidence type="ECO:0000256" key="10">
    <source>
        <dbReference type="SAM" id="MobiDB-lite"/>
    </source>
</evidence>
<keyword evidence="3" id="KW-0268">Exocytosis</keyword>
<keyword evidence="8" id="KW-1053">Target membrane</keyword>
<evidence type="ECO:0000256" key="5">
    <source>
        <dbReference type="ARBA" id="ARBA00022737"/>
    </source>
</evidence>
<keyword evidence="13" id="KW-1185">Reference proteome</keyword>
<dbReference type="PANTHER" id="PTHR12447">
    <property type="entry name" value="ANKYRIN REPEAT DOMAIN-CONTAINING PROTEIN 13"/>
    <property type="match status" value="1"/>
</dbReference>
<dbReference type="OrthoDB" id="1585644at2759"/>
<feature type="domain" description="Ankyrin repeat" evidence="11">
    <location>
        <begin position="161"/>
        <end position="477"/>
    </location>
</feature>
<evidence type="ECO:0000256" key="2">
    <source>
        <dbReference type="ARBA" id="ARBA00004308"/>
    </source>
</evidence>
<gene>
    <name evidence="12" type="ORF">B4U80_03686</name>
</gene>
<keyword evidence="9" id="KW-0040">ANK repeat</keyword>
<keyword evidence="5" id="KW-0677">Repeat</keyword>
<dbReference type="GO" id="GO:0044231">
    <property type="term" value="C:host cell presynaptic membrane"/>
    <property type="evidence" value="ECO:0007669"/>
    <property type="project" value="UniProtKB-KW"/>
</dbReference>
<dbReference type="PROSITE" id="PS50088">
    <property type="entry name" value="ANK_REPEAT"/>
    <property type="match status" value="1"/>
</dbReference>
<comment type="caution">
    <text evidence="12">The sequence shown here is derived from an EMBL/GenBank/DDBJ whole genome shotgun (WGS) entry which is preliminary data.</text>
</comment>
<evidence type="ECO:0000256" key="8">
    <source>
        <dbReference type="ARBA" id="ARBA00023298"/>
    </source>
</evidence>
<dbReference type="InterPro" id="IPR002110">
    <property type="entry name" value="Ankyrin_rpt"/>
</dbReference>
<keyword evidence="7" id="KW-0472">Membrane</keyword>
<dbReference type="GO" id="GO:0012505">
    <property type="term" value="C:endomembrane system"/>
    <property type="evidence" value="ECO:0007669"/>
    <property type="project" value="UniProtKB-SubCell"/>
</dbReference>
<dbReference type="VEuPathDB" id="VectorBase:LDEU006657"/>
<keyword evidence="6" id="KW-0800">Toxin</keyword>
<feature type="region of interest" description="Disordered" evidence="10">
    <location>
        <begin position="546"/>
        <end position="566"/>
    </location>
</feature>
<keyword evidence="4" id="KW-1052">Target cell membrane</keyword>
<dbReference type="InterPro" id="IPR021832">
    <property type="entry name" value="ANKRD13"/>
</dbReference>
<dbReference type="GO" id="GO:0005737">
    <property type="term" value="C:cytoplasm"/>
    <property type="evidence" value="ECO:0007669"/>
    <property type="project" value="TreeGrafter"/>
</dbReference>
<dbReference type="Pfam" id="PF12796">
    <property type="entry name" value="Ank_2"/>
    <property type="match status" value="1"/>
</dbReference>
<evidence type="ECO:0000313" key="12">
    <source>
        <dbReference type="EMBL" id="RWS25383.1"/>
    </source>
</evidence>
<keyword evidence="6" id="KW-0528">Neurotoxin</keyword>
<evidence type="ECO:0000256" key="7">
    <source>
        <dbReference type="ARBA" id="ARBA00023136"/>
    </source>
</evidence>
<evidence type="ECO:0000259" key="11">
    <source>
        <dbReference type="Pfam" id="PF11904"/>
    </source>
</evidence>
<dbReference type="GO" id="GO:0006887">
    <property type="term" value="P:exocytosis"/>
    <property type="evidence" value="ECO:0007669"/>
    <property type="project" value="UniProtKB-KW"/>
</dbReference>
<organism evidence="12 13">
    <name type="scientific">Leptotrombidium deliense</name>
    <dbReference type="NCBI Taxonomy" id="299467"/>
    <lineage>
        <taxon>Eukaryota</taxon>
        <taxon>Metazoa</taxon>
        <taxon>Ecdysozoa</taxon>
        <taxon>Arthropoda</taxon>
        <taxon>Chelicerata</taxon>
        <taxon>Arachnida</taxon>
        <taxon>Acari</taxon>
        <taxon>Acariformes</taxon>
        <taxon>Trombidiformes</taxon>
        <taxon>Prostigmata</taxon>
        <taxon>Anystina</taxon>
        <taxon>Parasitengona</taxon>
        <taxon>Trombiculoidea</taxon>
        <taxon>Trombiculidae</taxon>
        <taxon>Leptotrombidium</taxon>
    </lineage>
</organism>
<evidence type="ECO:0000256" key="4">
    <source>
        <dbReference type="ARBA" id="ARBA00022537"/>
    </source>
</evidence>
<keyword evidence="6" id="KW-0638">Presynaptic neurotoxin</keyword>
<dbReference type="GO" id="GO:0044218">
    <property type="term" value="C:other organism cell membrane"/>
    <property type="evidence" value="ECO:0007669"/>
    <property type="project" value="UniProtKB-KW"/>
</dbReference>
<dbReference type="Pfam" id="PF11904">
    <property type="entry name" value="ANKRD13_C"/>
    <property type="match status" value="1"/>
</dbReference>
<dbReference type="STRING" id="299467.A0A443SCW3"/>
<dbReference type="PANTHER" id="PTHR12447:SF31">
    <property type="entry name" value="LD31969P"/>
    <property type="match status" value="1"/>
</dbReference>
<evidence type="ECO:0000256" key="6">
    <source>
        <dbReference type="ARBA" id="ARBA00023028"/>
    </source>
</evidence>
<name>A0A443SCW3_9ACAR</name>
<evidence type="ECO:0000313" key="13">
    <source>
        <dbReference type="Proteomes" id="UP000288716"/>
    </source>
</evidence>
<dbReference type="SMART" id="SM00248">
    <property type="entry name" value="ANK"/>
    <property type="match status" value="2"/>
</dbReference>
<sequence length="625" mass="71918">MEYSVPSNIESLRQKYPLHFAVWENDVKLVADLLNDDHTKLLLEQKDPRGRTPLMLAVTLGFVECAKLLLSTNANVNIEDSYGFNAVSSSQSELVERVLERRDVQRYTNRVDGIPNLLSKIRDTPDFYVEMKWEFTSWVPLVSRMCPSDTYKIYKSGANVRIDTTLLGFDHSNWQRGSRSFIFKGQDNGAVFMEVDHDLQQVHTDTMKVVSSEISDSLGFLRPSQEIVKTRLSTPTTVTYIDTDKINFERSKTGFIGFRNDRSENVNGYNCKVFTANNVEVVTKTRTEHLSNEEKAKYKEEVASRLTPFHSLFGMVEVEDKCSLDDEDLLKANSETNVFNPFNITAAQYFDSTFELEKRDIGKLREITTKLQRFKANLWLCEDYPLSLPEQVLPIVDLMAISSSHFAKLRDFITLQLPTGFPVKIEIPLFHVLNARITFGNIFSFDEDVLGVTAIKDDTVAACVLEDSCFEPPHGYRFLGNDELRQWNYEEEDELMQMAMRQYMLPENSEDQVTLWEALRNQPEADLQSETIIDRAIQESLQEYNRPHSQEVTETTVNSSSFPVSNIQSNQCANEDTSEQTSVDWNYEIQLAIRLSEQQKEAEDKQRQKDDEILEQVLKLSLTEK</sequence>
<evidence type="ECO:0000256" key="1">
    <source>
        <dbReference type="ARBA" id="ARBA00004175"/>
    </source>
</evidence>
<dbReference type="InterPro" id="IPR055285">
    <property type="entry name" value="ANKRD13_C"/>
</dbReference>
<dbReference type="EMBL" id="NCKV01003764">
    <property type="protein sequence ID" value="RWS25383.1"/>
    <property type="molecule type" value="Genomic_DNA"/>
</dbReference>
<accession>A0A443SCW3</accession>
<dbReference type="AlphaFoldDB" id="A0A443SCW3"/>
<proteinExistence type="predicted"/>
<dbReference type="Gene3D" id="1.25.40.20">
    <property type="entry name" value="Ankyrin repeat-containing domain"/>
    <property type="match status" value="1"/>
</dbReference>
<protein>
    <submittedName>
        <fullName evidence="12">Ankyrin repeat domain-containing protein 13D-like protein</fullName>
    </submittedName>
</protein>
<comment type="subcellular location">
    <subcellularLocation>
        <location evidence="2">Endomembrane system</location>
    </subcellularLocation>
    <subcellularLocation>
        <location evidence="1">Target cell membrane</location>
    </subcellularLocation>
</comment>
<evidence type="ECO:0000256" key="3">
    <source>
        <dbReference type="ARBA" id="ARBA00022483"/>
    </source>
</evidence>
<evidence type="ECO:0000256" key="9">
    <source>
        <dbReference type="PROSITE-ProRule" id="PRU00023"/>
    </source>
</evidence>